<feature type="non-terminal residue" evidence="2">
    <location>
        <position position="114"/>
    </location>
</feature>
<dbReference type="InterPro" id="IPR002831">
    <property type="entry name" value="Tscrpt_reg_TrmB_N"/>
</dbReference>
<dbReference type="Gene3D" id="1.10.10.10">
    <property type="entry name" value="Winged helix-like DNA-binding domain superfamily/Winged helix DNA-binding domain"/>
    <property type="match status" value="1"/>
</dbReference>
<evidence type="ECO:0000259" key="1">
    <source>
        <dbReference type="Pfam" id="PF01978"/>
    </source>
</evidence>
<feature type="domain" description="Transcription regulator TrmB N-terminal" evidence="1">
    <location>
        <begin position="2"/>
        <end position="54"/>
    </location>
</feature>
<reference evidence="2" key="1">
    <citation type="journal article" date="2014" name="Front. Microbiol.">
        <title>High frequency of phylogenetically diverse reductive dehalogenase-homologous genes in deep subseafloor sedimentary metagenomes.</title>
        <authorList>
            <person name="Kawai M."/>
            <person name="Futagami T."/>
            <person name="Toyoda A."/>
            <person name="Takaki Y."/>
            <person name="Nishi S."/>
            <person name="Hori S."/>
            <person name="Arai W."/>
            <person name="Tsubouchi T."/>
            <person name="Morono Y."/>
            <person name="Uchiyama I."/>
            <person name="Ito T."/>
            <person name="Fujiyama A."/>
            <person name="Inagaki F."/>
            <person name="Takami H."/>
        </authorList>
    </citation>
    <scope>NUCLEOTIDE SEQUENCE</scope>
    <source>
        <strain evidence="2">Expedition CK06-06</strain>
    </source>
</reference>
<dbReference type="InterPro" id="IPR051797">
    <property type="entry name" value="TrmB-like"/>
</dbReference>
<gene>
    <name evidence="2" type="ORF">S01H4_58694</name>
</gene>
<comment type="caution">
    <text evidence="2">The sequence shown here is derived from an EMBL/GenBank/DDBJ whole genome shotgun (WGS) entry which is preliminary data.</text>
</comment>
<dbReference type="EMBL" id="BART01034321">
    <property type="protein sequence ID" value="GAH16518.1"/>
    <property type="molecule type" value="Genomic_DNA"/>
</dbReference>
<dbReference type="AlphaFoldDB" id="X1F6X0"/>
<sequence length="114" mass="13329">MTLVQYGYLSPAEISRYSSVDRARVYDSLNRLVEKNFVQREPIKRGAGYKAKPPSSVFSIIRKELRNKIVITTDIEKQIKSLEPPVEKTESRVWSIYSKENIRNRIIDLIEKSR</sequence>
<dbReference type="InterPro" id="IPR036388">
    <property type="entry name" value="WH-like_DNA-bd_sf"/>
</dbReference>
<evidence type="ECO:0000313" key="2">
    <source>
        <dbReference type="EMBL" id="GAH16518.1"/>
    </source>
</evidence>
<protein>
    <recommendedName>
        <fullName evidence="1">Transcription regulator TrmB N-terminal domain-containing protein</fullName>
    </recommendedName>
</protein>
<dbReference type="Pfam" id="PF01978">
    <property type="entry name" value="TrmB"/>
    <property type="match status" value="1"/>
</dbReference>
<dbReference type="PANTHER" id="PTHR34293:SF1">
    <property type="entry name" value="HTH-TYPE TRANSCRIPTIONAL REGULATOR TRMBL2"/>
    <property type="match status" value="1"/>
</dbReference>
<name>X1F6X0_9ZZZZ</name>
<proteinExistence type="predicted"/>
<dbReference type="InterPro" id="IPR036390">
    <property type="entry name" value="WH_DNA-bd_sf"/>
</dbReference>
<dbReference type="SUPFAM" id="SSF46785">
    <property type="entry name" value="Winged helix' DNA-binding domain"/>
    <property type="match status" value="1"/>
</dbReference>
<accession>X1F6X0</accession>
<dbReference type="PANTHER" id="PTHR34293">
    <property type="entry name" value="HTH-TYPE TRANSCRIPTIONAL REGULATOR TRMBL2"/>
    <property type="match status" value="1"/>
</dbReference>
<organism evidence="2">
    <name type="scientific">marine sediment metagenome</name>
    <dbReference type="NCBI Taxonomy" id="412755"/>
    <lineage>
        <taxon>unclassified sequences</taxon>
        <taxon>metagenomes</taxon>
        <taxon>ecological metagenomes</taxon>
    </lineage>
</organism>